<keyword evidence="2" id="KW-1185">Reference proteome</keyword>
<name>A0ABQ0AKP3_9RHOB</name>
<dbReference type="Proteomes" id="UP001441944">
    <property type="component" value="Unassembled WGS sequence"/>
</dbReference>
<dbReference type="EMBL" id="BAABWU010000006">
    <property type="protein sequence ID" value="GAA6196424.1"/>
    <property type="molecule type" value="Genomic_DNA"/>
</dbReference>
<gene>
    <name evidence="1" type="ORF">NBRC116598_18680</name>
</gene>
<organism evidence="1 2">
    <name type="scientific">Pseudophaeobacter arcticus</name>
    <dbReference type="NCBI Taxonomy" id="385492"/>
    <lineage>
        <taxon>Bacteria</taxon>
        <taxon>Pseudomonadati</taxon>
        <taxon>Pseudomonadota</taxon>
        <taxon>Alphaproteobacteria</taxon>
        <taxon>Rhodobacterales</taxon>
        <taxon>Paracoccaceae</taxon>
        <taxon>Pseudophaeobacter</taxon>
    </lineage>
</organism>
<accession>A0ABQ0AKP3</accession>
<evidence type="ECO:0000313" key="1">
    <source>
        <dbReference type="EMBL" id="GAA6196424.1"/>
    </source>
</evidence>
<protein>
    <submittedName>
        <fullName evidence="1">Uncharacterized protein</fullName>
    </submittedName>
</protein>
<proteinExistence type="predicted"/>
<evidence type="ECO:0000313" key="2">
    <source>
        <dbReference type="Proteomes" id="UP001441944"/>
    </source>
</evidence>
<sequence>MSVIVLSLWGAGLPVVASSAPFTTAAEVKPILSATKANWVSVREYEGQDLLYVTHLWSWRCGLNGMRIGVNGAEPVTWPMPPCHEDQAAPNAILPEDGLPYGAFPLGSIQQITIDVFYDDMTMETLKVNRLGQPISP</sequence>
<dbReference type="RefSeq" id="WP_353399247.1">
    <property type="nucleotide sequence ID" value="NZ_BAABWU010000006.1"/>
</dbReference>
<reference evidence="1 2" key="1">
    <citation type="submission" date="2024-04" db="EMBL/GenBank/DDBJ databases">
        <title>Draft genome sequence of Pseudophaeobacter arcticus NBRC 116598.</title>
        <authorList>
            <person name="Miyakawa T."/>
            <person name="Kusuya Y."/>
            <person name="Miura T."/>
        </authorList>
    </citation>
    <scope>NUCLEOTIDE SEQUENCE [LARGE SCALE GENOMIC DNA]</scope>
    <source>
        <strain evidence="1 2">SU-CL00105</strain>
    </source>
</reference>
<comment type="caution">
    <text evidence="1">The sequence shown here is derived from an EMBL/GenBank/DDBJ whole genome shotgun (WGS) entry which is preliminary data.</text>
</comment>